<dbReference type="AlphaFoldDB" id="M5RXX3"/>
<feature type="transmembrane region" description="Helical" evidence="1">
    <location>
        <begin position="161"/>
        <end position="182"/>
    </location>
</feature>
<sequence length="277" mass="30932">MVKKNNRAFALGRGWWVVPVVVMMAQLLLYFGLQATTGFDGDSAADWWLFVSLLVTLPTLAAILVSPGSRWPHWCVASVCVCWCTMVFWIEGGSVRPWLVSTLVVCSFQSAVFRWTATPPWRIRPSKSRRRKVSIRWLLVYTAIVAALIALARLSGDSEDLIWIAICCVQALIFAILANFLVTLDSSRIRWGILLCVLVTGGILHSAAQRDWIPADAILEVFVGPYYSSEYAEKILFVAPIASLVTVTWMQLALKRFSKGRQRKWPSKQPANATPSG</sequence>
<feature type="transmembrane region" description="Helical" evidence="1">
    <location>
        <begin position="12"/>
        <end position="33"/>
    </location>
</feature>
<protein>
    <submittedName>
        <fullName evidence="2">Putative membrane protein</fullName>
    </submittedName>
</protein>
<evidence type="ECO:0000313" key="2">
    <source>
        <dbReference type="EMBL" id="EMI24208.1"/>
    </source>
</evidence>
<name>M5RXX3_9BACT</name>
<keyword evidence="1" id="KW-1133">Transmembrane helix</keyword>
<feature type="transmembrane region" description="Helical" evidence="1">
    <location>
        <begin position="235"/>
        <end position="254"/>
    </location>
</feature>
<accession>M5RXX3</accession>
<dbReference type="EMBL" id="ANOF01000164">
    <property type="protein sequence ID" value="EMI24208.1"/>
    <property type="molecule type" value="Genomic_DNA"/>
</dbReference>
<keyword evidence="1" id="KW-0812">Transmembrane</keyword>
<comment type="caution">
    <text evidence="2">The sequence shown here is derived from an EMBL/GenBank/DDBJ whole genome shotgun (WGS) entry which is preliminary data.</text>
</comment>
<feature type="transmembrane region" description="Helical" evidence="1">
    <location>
        <begin position="189"/>
        <end position="208"/>
    </location>
</feature>
<reference evidence="2 3" key="1">
    <citation type="journal article" date="2013" name="Mar. Genomics">
        <title>Expression of sulfatases in Rhodopirellula baltica and the diversity of sulfatases in the genus Rhodopirellula.</title>
        <authorList>
            <person name="Wegner C.E."/>
            <person name="Richter-Heitmann T."/>
            <person name="Klindworth A."/>
            <person name="Klockow C."/>
            <person name="Richter M."/>
            <person name="Achstetter T."/>
            <person name="Glockner F.O."/>
            <person name="Harder J."/>
        </authorList>
    </citation>
    <scope>NUCLEOTIDE SEQUENCE [LARGE SCALE GENOMIC DNA]</scope>
    <source>
        <strain evidence="2 3">SH398</strain>
    </source>
</reference>
<dbReference type="STRING" id="1263868.RESH_05203"/>
<feature type="transmembrane region" description="Helical" evidence="1">
    <location>
        <begin position="138"/>
        <end position="155"/>
    </location>
</feature>
<dbReference type="OrthoDB" id="277876at2"/>
<proteinExistence type="predicted"/>
<evidence type="ECO:0000313" key="3">
    <source>
        <dbReference type="Proteomes" id="UP000011996"/>
    </source>
</evidence>
<feature type="transmembrane region" description="Helical" evidence="1">
    <location>
        <begin position="45"/>
        <end position="64"/>
    </location>
</feature>
<feature type="transmembrane region" description="Helical" evidence="1">
    <location>
        <begin position="71"/>
        <end position="90"/>
    </location>
</feature>
<evidence type="ECO:0000256" key="1">
    <source>
        <dbReference type="SAM" id="Phobius"/>
    </source>
</evidence>
<dbReference type="Proteomes" id="UP000011996">
    <property type="component" value="Unassembled WGS sequence"/>
</dbReference>
<organism evidence="2 3">
    <name type="scientific">Rhodopirellula europaea SH398</name>
    <dbReference type="NCBI Taxonomy" id="1263868"/>
    <lineage>
        <taxon>Bacteria</taxon>
        <taxon>Pseudomonadati</taxon>
        <taxon>Planctomycetota</taxon>
        <taxon>Planctomycetia</taxon>
        <taxon>Pirellulales</taxon>
        <taxon>Pirellulaceae</taxon>
        <taxon>Rhodopirellula</taxon>
    </lineage>
</organism>
<keyword evidence="1" id="KW-0472">Membrane</keyword>
<gene>
    <name evidence="2" type="ORF">RESH_05203</name>
</gene>
<feature type="transmembrane region" description="Helical" evidence="1">
    <location>
        <begin position="96"/>
        <end position="117"/>
    </location>
</feature>
<dbReference type="PATRIC" id="fig|1263868.3.peg.5657"/>